<accession>A0A645G6F8</accession>
<proteinExistence type="predicted"/>
<gene>
    <name evidence="2" type="ORF">SDC9_168768</name>
</gene>
<dbReference type="PANTHER" id="PTHR42720">
    <property type="entry name" value="GLYCEROL-3-PHOSPHATE DEHYDROGENASE"/>
    <property type="match status" value="1"/>
</dbReference>
<comment type="caution">
    <text evidence="2">The sequence shown here is derived from an EMBL/GenBank/DDBJ whole genome shotgun (WGS) entry which is preliminary data.</text>
</comment>
<dbReference type="InterPro" id="IPR007419">
    <property type="entry name" value="BFD-like_2Fe2S-bd_dom"/>
</dbReference>
<evidence type="ECO:0000313" key="2">
    <source>
        <dbReference type="EMBL" id="MPN21389.1"/>
    </source>
</evidence>
<dbReference type="AlphaFoldDB" id="A0A645G6F8"/>
<evidence type="ECO:0000259" key="1">
    <source>
        <dbReference type="Pfam" id="PF04324"/>
    </source>
</evidence>
<feature type="domain" description="BFD-like [2Fe-2S]-binding" evidence="1">
    <location>
        <begin position="25"/>
        <end position="78"/>
    </location>
</feature>
<dbReference type="EMBL" id="VSSQ01069360">
    <property type="protein sequence ID" value="MPN21389.1"/>
    <property type="molecule type" value="Genomic_DNA"/>
</dbReference>
<dbReference type="PANTHER" id="PTHR42720:SF1">
    <property type="entry name" value="GLYCEROL 3-PHOSPHATE OXIDASE"/>
    <property type="match status" value="1"/>
</dbReference>
<dbReference type="InterPro" id="IPR052745">
    <property type="entry name" value="G3P_Oxidase/Oxidoreductase"/>
</dbReference>
<reference evidence="2" key="1">
    <citation type="submission" date="2019-08" db="EMBL/GenBank/DDBJ databases">
        <authorList>
            <person name="Kucharzyk K."/>
            <person name="Murdoch R.W."/>
            <person name="Higgins S."/>
            <person name="Loffler F."/>
        </authorList>
    </citation>
    <scope>NUCLEOTIDE SEQUENCE</scope>
</reference>
<dbReference type="CDD" id="cd19946">
    <property type="entry name" value="GlpA-like_Fer2_BFD-like"/>
    <property type="match status" value="1"/>
</dbReference>
<protein>
    <recommendedName>
        <fullName evidence="1">BFD-like [2Fe-2S]-binding domain-containing protein</fullName>
    </recommendedName>
</protein>
<name>A0A645G6F8_9ZZZZ</name>
<organism evidence="2">
    <name type="scientific">bioreactor metagenome</name>
    <dbReference type="NCBI Taxonomy" id="1076179"/>
    <lineage>
        <taxon>unclassified sequences</taxon>
        <taxon>metagenomes</taxon>
        <taxon>ecological metagenomes</taxon>
    </lineage>
</organism>
<dbReference type="InterPro" id="IPR041854">
    <property type="entry name" value="BFD-like_2Fe2S-bd_dom_sf"/>
</dbReference>
<dbReference type="Gene3D" id="1.10.10.1100">
    <property type="entry name" value="BFD-like [2Fe-2S]-binding domain"/>
    <property type="match status" value="1"/>
</dbReference>
<dbReference type="Pfam" id="PF04324">
    <property type="entry name" value="Fer2_BFD"/>
    <property type="match status" value="1"/>
</dbReference>
<sequence length="108" mass="12464">MGHFCELPPEEQERLVKENPEYGEIICRCEKITKKEIRDAIENTLGAKTLVSIKYRARNGMGRCQGGFCTPRIVRMLRDEYGFKPDDYLFREAGSNLFTGNVREGEDK</sequence>